<accession>A0A4R0G5H1</accession>
<protein>
    <submittedName>
        <fullName evidence="2">Uncharacterized protein</fullName>
    </submittedName>
</protein>
<keyword evidence="3" id="KW-1185">Reference proteome</keyword>
<feature type="region of interest" description="Disordered" evidence="1">
    <location>
        <begin position="221"/>
        <end position="286"/>
    </location>
</feature>
<gene>
    <name evidence="2" type="ORF">E0H26_26325</name>
</gene>
<dbReference type="Proteomes" id="UP000292274">
    <property type="component" value="Unassembled WGS sequence"/>
</dbReference>
<feature type="compositionally biased region" description="Pro residues" evidence="1">
    <location>
        <begin position="144"/>
        <end position="153"/>
    </location>
</feature>
<reference evidence="2 3" key="1">
    <citation type="submission" date="2019-02" db="EMBL/GenBank/DDBJ databases">
        <title>Jishengella sp. nov., isolated from a root of Zingiber montanum.</title>
        <authorList>
            <person name="Kuncharoen N."/>
            <person name="Kudo T."/>
            <person name="Masahiro Y."/>
            <person name="Ohkuma M."/>
            <person name="Tanasupawat S."/>
        </authorList>
    </citation>
    <scope>NUCLEOTIDE SEQUENCE [LARGE SCALE GENOMIC DNA]</scope>
    <source>
        <strain evidence="2 3">PLAI 1-1</strain>
    </source>
</reference>
<sequence length="286" mass="28430">MTEPVAEGWRVDDERRHEMSTPTRRIDRNTAELLLDGDLVALSRAGRLAGTLRALCGPARPYELAGEQAAVAAFLATADFVPTPGLPEPTPLRKALARTLTVKATIVVAATGLGGVALAAGTGALPTPLIGTPAAPPATHAPAPYVPGPPHPAAPGGGSVSPSAGPVVNAAGSPMPAHLLHCQAYARIGAAPGKALENPAFADLVAAAGGIEHVEAYCAASTRTPPGSSGRPSPGPTGTGPGAHPHGGPPSNHPEPPVTAHSGRPSSQATHHPPNGRASGTPPGHQ</sequence>
<name>A0A4R0G5H1_9ACTN</name>
<proteinExistence type="predicted"/>
<feature type="compositionally biased region" description="Basic and acidic residues" evidence="1">
    <location>
        <begin position="9"/>
        <end position="22"/>
    </location>
</feature>
<dbReference type="AlphaFoldDB" id="A0A4R0G5H1"/>
<evidence type="ECO:0000313" key="2">
    <source>
        <dbReference type="EMBL" id="TCB91003.1"/>
    </source>
</evidence>
<feature type="region of interest" description="Disordered" evidence="1">
    <location>
        <begin position="140"/>
        <end position="161"/>
    </location>
</feature>
<comment type="caution">
    <text evidence="2">The sequence shown here is derived from an EMBL/GenBank/DDBJ whole genome shotgun (WGS) entry which is preliminary data.</text>
</comment>
<evidence type="ECO:0000256" key="1">
    <source>
        <dbReference type="SAM" id="MobiDB-lite"/>
    </source>
</evidence>
<organism evidence="2 3">
    <name type="scientific">Micromonospora zingiberis</name>
    <dbReference type="NCBI Taxonomy" id="2053011"/>
    <lineage>
        <taxon>Bacteria</taxon>
        <taxon>Bacillati</taxon>
        <taxon>Actinomycetota</taxon>
        <taxon>Actinomycetes</taxon>
        <taxon>Micromonosporales</taxon>
        <taxon>Micromonosporaceae</taxon>
        <taxon>Micromonospora</taxon>
    </lineage>
</organism>
<feature type="region of interest" description="Disordered" evidence="1">
    <location>
        <begin position="1"/>
        <end position="22"/>
    </location>
</feature>
<feature type="compositionally biased region" description="Pro residues" evidence="1">
    <location>
        <begin position="247"/>
        <end position="257"/>
    </location>
</feature>
<evidence type="ECO:0000313" key="3">
    <source>
        <dbReference type="Proteomes" id="UP000292274"/>
    </source>
</evidence>
<dbReference type="EMBL" id="SJJR01000026">
    <property type="protein sequence ID" value="TCB91003.1"/>
    <property type="molecule type" value="Genomic_DNA"/>
</dbReference>